<dbReference type="AlphaFoldDB" id="A0A8H6AE60"/>
<keyword evidence="2" id="KW-1185">Reference proteome</keyword>
<organism evidence="1 2">
    <name type="scientific">Petromyces alliaceus</name>
    <name type="common">Aspergillus alliaceus</name>
    <dbReference type="NCBI Taxonomy" id="209559"/>
    <lineage>
        <taxon>Eukaryota</taxon>
        <taxon>Fungi</taxon>
        <taxon>Dikarya</taxon>
        <taxon>Ascomycota</taxon>
        <taxon>Pezizomycotina</taxon>
        <taxon>Eurotiomycetes</taxon>
        <taxon>Eurotiomycetidae</taxon>
        <taxon>Eurotiales</taxon>
        <taxon>Aspergillaceae</taxon>
        <taxon>Aspergillus</taxon>
        <taxon>Aspergillus subgen. Circumdati</taxon>
    </lineage>
</organism>
<evidence type="ECO:0000313" key="1">
    <source>
        <dbReference type="EMBL" id="KAF5864650.1"/>
    </source>
</evidence>
<dbReference type="EMBL" id="SPNV01000030">
    <property type="protein sequence ID" value="KAF5864650.1"/>
    <property type="molecule type" value="Genomic_DNA"/>
</dbReference>
<name>A0A8H6AE60_PETAA</name>
<comment type="caution">
    <text evidence="1">The sequence shown here is derived from an EMBL/GenBank/DDBJ whole genome shotgun (WGS) entry which is preliminary data.</text>
</comment>
<proteinExistence type="predicted"/>
<dbReference type="Proteomes" id="UP000541154">
    <property type="component" value="Unassembled WGS sequence"/>
</dbReference>
<gene>
    <name evidence="1" type="ORF">ETB97_006927</name>
</gene>
<accession>A0A8H6AE60</accession>
<evidence type="ECO:0000313" key="2">
    <source>
        <dbReference type="Proteomes" id="UP000541154"/>
    </source>
</evidence>
<sequence length="56" mass="6013">MLTNITAEDDYGAAENQNQNQLKMISSGGNSIKNTASDLFVVVVLDKEGPTEQGVR</sequence>
<protein>
    <submittedName>
        <fullName evidence="1">Uncharacterized protein</fullName>
    </submittedName>
</protein>
<reference evidence="1 2" key="1">
    <citation type="submission" date="2019-04" db="EMBL/GenBank/DDBJ databases">
        <title>Aspergillus burnettii sp. nov., novel species from soil in southeast Queensland.</title>
        <authorList>
            <person name="Gilchrist C.L.M."/>
            <person name="Pitt J.I."/>
            <person name="Lange L."/>
            <person name="Lacey H.J."/>
            <person name="Vuong D."/>
            <person name="Midgley D.J."/>
            <person name="Greenfield P."/>
            <person name="Bradbury M."/>
            <person name="Lacey E."/>
            <person name="Busk P.K."/>
            <person name="Pilgaard B."/>
            <person name="Chooi Y.H."/>
            <person name="Piggott A.M."/>
        </authorList>
    </citation>
    <scope>NUCLEOTIDE SEQUENCE [LARGE SCALE GENOMIC DNA]</scope>
    <source>
        <strain evidence="1 2">FRR 5400</strain>
    </source>
</reference>